<proteinExistence type="predicted"/>
<dbReference type="AlphaFoldDB" id="A0A2N0Z9J9"/>
<dbReference type="Pfam" id="PF15978">
    <property type="entry name" value="TnsD"/>
    <property type="match status" value="1"/>
</dbReference>
<evidence type="ECO:0000313" key="4">
    <source>
        <dbReference type="Proteomes" id="UP000233343"/>
    </source>
</evidence>
<feature type="domain" description="TniQ" evidence="1">
    <location>
        <begin position="4"/>
        <end position="160"/>
    </location>
</feature>
<dbReference type="Pfam" id="PF06527">
    <property type="entry name" value="TniQ"/>
    <property type="match status" value="1"/>
</dbReference>
<comment type="caution">
    <text evidence="3">The sequence shown here is derived from an EMBL/GenBank/DDBJ whole genome shotgun (WGS) entry which is preliminary data.</text>
</comment>
<evidence type="ECO:0000259" key="2">
    <source>
        <dbReference type="Pfam" id="PF15978"/>
    </source>
</evidence>
<dbReference type="EMBL" id="PISD01000076">
    <property type="protein sequence ID" value="PKG26183.1"/>
    <property type="molecule type" value="Genomic_DNA"/>
</dbReference>
<name>A0A2N0Z9J9_9BACI</name>
<dbReference type="InterPro" id="IPR009492">
    <property type="entry name" value="TniQ"/>
</dbReference>
<reference evidence="3 4" key="1">
    <citation type="journal article" date="2010" name="Int. J. Syst. Evol. Microbiol.">
        <title>Bacillus horneckiae sp. nov., isolated from a spacecraft-assembly clean room.</title>
        <authorList>
            <person name="Vaishampayan P."/>
            <person name="Probst A."/>
            <person name="Krishnamurthi S."/>
            <person name="Ghosh S."/>
            <person name="Osman S."/>
            <person name="McDowall A."/>
            <person name="Ruckmani A."/>
            <person name="Mayilraj S."/>
            <person name="Venkateswaran K."/>
        </authorList>
    </citation>
    <scope>NUCLEOTIDE SEQUENCE [LARGE SCALE GENOMIC DNA]</scope>
    <source>
        <strain evidence="4">1PO1SC</strain>
    </source>
</reference>
<protein>
    <submittedName>
        <fullName evidence="3">Transposase</fullName>
    </submittedName>
</protein>
<evidence type="ECO:0000259" key="1">
    <source>
        <dbReference type="Pfam" id="PF06527"/>
    </source>
</evidence>
<dbReference type="Proteomes" id="UP000233343">
    <property type="component" value="Unassembled WGS sequence"/>
</dbReference>
<sequence length="632" mass="74057">MITFFPVPYKDELLYSVLARYHIRSGNVSIKATQQDIYGTDSITAIMDLPSHINRLMGNLPLENHYTPDYLITNHTLYPFYSAFLPFEHASKVKESMIGDTGGSIYNRIGLMASSVKFNQYFKFCPKCAEEEMCNLGELYWHRIHQIPGVLICPEHNTPLYDSQVPVRGYNKHDYRLAAPEFCKICTSEKYYSDKIMEKAINITDDVKFLLSNMVESKSLDWFKEQYLSRLKELGFANVNGRIRKKELLCAFLDFYGHDLLENMQSDINNNNNWLNDMLLRNNRTTHPIRHLLFMQFLGISVSDLFNKKIDYKPFGEKPWPCLNPAASHYMSPVITDIELKYGTDSKSPIGIFKCGCGFIYLRTGPDHEDKDRYRKTKIKQFGPIWEDKLKQLTNQRFSLRETARQLGVDPATVKKYAKKLGLQTYWVKKSKIIEKNINTVKQNSTVKKVGSYRGEWLNIRKQYPLSSKTELRQLNNRVFTWLYRNDRKWLNQNSPKLKSKVNYNNRVDWERRDEEIYKNVRSAVDDMLSIGKPLRLTISSVGSRIAMRPLLEKHLDKMPKTKAFLNEKTESTNDFQIRRLHWAVQELKQDGQDLTLWRLYRKAGIRAKFQMELQEDALKLIVEKGNCTLQR</sequence>
<dbReference type="InterPro" id="IPR032750">
    <property type="entry name" value="TnsD_C"/>
</dbReference>
<keyword evidence="4" id="KW-1185">Reference proteome</keyword>
<feature type="domain" description="Transposon Tn7 transposition protein TnsD C-terminal" evidence="2">
    <location>
        <begin position="205"/>
        <end position="566"/>
    </location>
</feature>
<organism evidence="3 4">
    <name type="scientific">Cytobacillus horneckiae</name>
    <dbReference type="NCBI Taxonomy" id="549687"/>
    <lineage>
        <taxon>Bacteria</taxon>
        <taxon>Bacillati</taxon>
        <taxon>Bacillota</taxon>
        <taxon>Bacilli</taxon>
        <taxon>Bacillales</taxon>
        <taxon>Bacillaceae</taxon>
        <taxon>Cytobacillus</taxon>
    </lineage>
</organism>
<evidence type="ECO:0000313" key="3">
    <source>
        <dbReference type="EMBL" id="PKG26183.1"/>
    </source>
</evidence>
<dbReference type="RefSeq" id="WP_066192400.1">
    <property type="nucleotide sequence ID" value="NZ_PISD01000076.1"/>
</dbReference>
<accession>A0A2N0Z9J9</accession>
<gene>
    <name evidence="3" type="ORF">CWS20_25560</name>
</gene>